<dbReference type="Gene3D" id="3.40.50.2300">
    <property type="match status" value="1"/>
</dbReference>
<evidence type="ECO:0000259" key="2">
    <source>
        <dbReference type="PROSITE" id="PS50110"/>
    </source>
</evidence>
<evidence type="ECO:0000313" key="3">
    <source>
        <dbReference type="EMBL" id="HGZ12662.1"/>
    </source>
</evidence>
<dbReference type="EMBL" id="DTKJ01000074">
    <property type="protein sequence ID" value="HGZ12662.1"/>
    <property type="molecule type" value="Genomic_DNA"/>
</dbReference>
<evidence type="ECO:0000256" key="1">
    <source>
        <dbReference type="PROSITE-ProRule" id="PRU00169"/>
    </source>
</evidence>
<feature type="domain" description="Response regulatory" evidence="2">
    <location>
        <begin position="56"/>
        <end position="171"/>
    </location>
</feature>
<dbReference type="Gene3D" id="1.10.3210.10">
    <property type="entry name" value="Hypothetical protein af1432"/>
    <property type="match status" value="1"/>
</dbReference>
<name>A0A7C5EPN0_9BACT</name>
<dbReference type="PROSITE" id="PS50110">
    <property type="entry name" value="RESPONSE_REGULATORY"/>
    <property type="match status" value="1"/>
</dbReference>
<dbReference type="Pfam" id="PF13487">
    <property type="entry name" value="HD_5"/>
    <property type="match status" value="1"/>
</dbReference>
<dbReference type="Pfam" id="PF00072">
    <property type="entry name" value="Response_reg"/>
    <property type="match status" value="1"/>
</dbReference>
<comment type="caution">
    <text evidence="3">The sequence shown here is derived from an EMBL/GenBank/DDBJ whole genome shotgun (WGS) entry which is preliminary data.</text>
</comment>
<dbReference type="InterPro" id="IPR001789">
    <property type="entry name" value="Sig_transdc_resp-reg_receiver"/>
</dbReference>
<sequence length="444" mass="50022">MWLTAWCINGVAKGRLRSPAWWTPPIWRPWAWPGSLSPGRKNAGSSSRRKLTMNEKVLFVDDDPNVLASYQRQLRKAFQVETAQGPEMGLKAVRQNGPYAVVVSDLRMPKMDGIQFLSRVRELAPDTVRMMLTGYAEVEAAIQAVNEGNVFRFLTKPCDGDTLARALEMGLVQYRLVRAEKELLEQTLRGSIKVLTQILSLLNPEAFGRASRIVRYVREIAYVLKLKNTWQLETAAMLSQIGCIMLPEITLKKIYHGHLLDPEEVQVFEMHPFIAADLVKQIPRLEGVAEIITYQGKCFDGSGNPKDDRAGEQIPLGGRILKVVLDFDTLVAAGVRKNAAVLELKKRPGWYDPEILAALETVVWIEARYLVQEVSFLQLTDGMILDEDVWTLTDTLLVTKGQEVTPLMRKRLKSFAETVGLKEPLRVLVPYRKEFSHSQPPGSA</sequence>
<dbReference type="InterPro" id="IPR011006">
    <property type="entry name" value="CheY-like_superfamily"/>
</dbReference>
<accession>A0A7C5EPN0</accession>
<dbReference type="CDD" id="cd17569">
    <property type="entry name" value="REC_HupR-like"/>
    <property type="match status" value="1"/>
</dbReference>
<protein>
    <submittedName>
        <fullName evidence="3">Response regulator</fullName>
    </submittedName>
</protein>
<dbReference type="InterPro" id="IPR052020">
    <property type="entry name" value="Cyclic_di-GMP/3'3'-cGAMP_PDE"/>
</dbReference>
<reference evidence="3" key="1">
    <citation type="journal article" date="2020" name="mSystems">
        <title>Genome- and Community-Level Interaction Insights into Carbon Utilization and Element Cycling Functions of Hydrothermarchaeota in Hydrothermal Sediment.</title>
        <authorList>
            <person name="Zhou Z."/>
            <person name="Liu Y."/>
            <person name="Xu W."/>
            <person name="Pan J."/>
            <person name="Luo Z.H."/>
            <person name="Li M."/>
        </authorList>
    </citation>
    <scope>NUCLEOTIDE SEQUENCE [LARGE SCALE GENOMIC DNA]</scope>
    <source>
        <strain evidence="3">SpSt-853</strain>
    </source>
</reference>
<keyword evidence="1" id="KW-0597">Phosphoprotein</keyword>
<dbReference type="GO" id="GO:0000160">
    <property type="term" value="P:phosphorelay signal transduction system"/>
    <property type="evidence" value="ECO:0007669"/>
    <property type="project" value="InterPro"/>
</dbReference>
<gene>
    <name evidence="3" type="ORF">ENW48_10685</name>
</gene>
<dbReference type="SUPFAM" id="SSF52172">
    <property type="entry name" value="CheY-like"/>
    <property type="match status" value="1"/>
</dbReference>
<dbReference type="SMART" id="SM00448">
    <property type="entry name" value="REC"/>
    <property type="match status" value="1"/>
</dbReference>
<organism evidence="3">
    <name type="scientific">Desulfobacca acetoxidans</name>
    <dbReference type="NCBI Taxonomy" id="60893"/>
    <lineage>
        <taxon>Bacteria</taxon>
        <taxon>Pseudomonadati</taxon>
        <taxon>Thermodesulfobacteriota</taxon>
        <taxon>Desulfobaccia</taxon>
        <taxon>Desulfobaccales</taxon>
        <taxon>Desulfobaccaceae</taxon>
        <taxon>Desulfobacca</taxon>
    </lineage>
</organism>
<dbReference type="PANTHER" id="PTHR45228:SF8">
    <property type="entry name" value="TWO-COMPONENT RESPONSE REGULATOR-RELATED"/>
    <property type="match status" value="1"/>
</dbReference>
<proteinExistence type="predicted"/>
<feature type="modified residue" description="4-aspartylphosphate" evidence="1">
    <location>
        <position position="105"/>
    </location>
</feature>
<dbReference type="PANTHER" id="PTHR45228">
    <property type="entry name" value="CYCLIC DI-GMP PHOSPHODIESTERASE TM_0186-RELATED"/>
    <property type="match status" value="1"/>
</dbReference>
<dbReference type="AlphaFoldDB" id="A0A7C5EPN0"/>